<dbReference type="Pfam" id="PF01548">
    <property type="entry name" value="DEDD_Tnp_IS110"/>
    <property type="match status" value="1"/>
</dbReference>
<dbReference type="KEGG" id="ppr:PBPRB0627"/>
<reference evidence="5" key="2">
    <citation type="journal article" date="2005" name="Science">
        <title>Life at depth: Photobacterium profundum genome sequence and expression analysis.</title>
        <authorList>
            <person name="Vezzi A."/>
            <person name="Campanaro S."/>
            <person name="D'Angelo M."/>
            <person name="Simonato F."/>
            <person name="Vitulo N."/>
            <person name="Lauro F.M."/>
            <person name="Cestaro A."/>
            <person name="Malacrida G."/>
            <person name="Simionati B."/>
            <person name="Cannata N."/>
            <person name="Romualdi C."/>
            <person name="Bartlett D.H."/>
            <person name="Valle G."/>
        </authorList>
    </citation>
    <scope>NUCLEOTIDE SEQUENCE [LARGE SCALE GENOMIC DNA]</scope>
    <source>
        <strain evidence="5">ATCC BAA-1253 / SS9</strain>
    </source>
</reference>
<evidence type="ECO:0000259" key="2">
    <source>
        <dbReference type="Pfam" id="PF02371"/>
    </source>
</evidence>
<accession>Q6LJN0</accession>
<protein>
    <submittedName>
        <fullName evidence="3 4">Hypothetical transposase</fullName>
    </submittedName>
</protein>
<dbReference type="GO" id="GO:0004803">
    <property type="term" value="F:transposase activity"/>
    <property type="evidence" value="ECO:0007669"/>
    <property type="project" value="InterPro"/>
</dbReference>
<dbReference type="PANTHER" id="PTHR33055:SF3">
    <property type="entry name" value="PUTATIVE TRANSPOSASE FOR IS117-RELATED"/>
    <property type="match status" value="1"/>
</dbReference>
<sequence>MNSLTIGLDTAKSVFHAVEKNSRGRVLSKAKLTRAKLFTYFANKPPCTVALEACGASHYWCRVISAYGHKAVMIAPQYVASHRKGNKNDFNDANAIADVAQRDDIRTVPYKSIEQQDIQLLHRVRERLVRQRTALGNQTRGLLSEYGIVLRQGVAHLRKELPFILEESNNELTELARRQFFLLHEELLVLDEKVKQADNEIQRVALSHPISQRLMTMSGVGPIISTILLVALGKGEHFRNGRHFSAWCGLVPKQHSTGDKARLLGISKRGNTYIRTQLINGARSALRNASNKNDQVSRWAASLAERIGFNKACVALANKMARFAWAMVHNGQDYQLKP</sequence>
<dbReference type="Proteomes" id="UP000000593">
    <property type="component" value="Chromosome 1"/>
</dbReference>
<evidence type="ECO:0000313" key="4">
    <source>
        <dbReference type="EMBL" id="CAG22500.1"/>
    </source>
</evidence>
<dbReference type="InterPro" id="IPR047650">
    <property type="entry name" value="Transpos_IS110"/>
</dbReference>
<dbReference type="Proteomes" id="UP000000593">
    <property type="component" value="Chromosome 2"/>
</dbReference>
<dbReference type="RefSeq" id="WP_011219042.1">
    <property type="nucleotide sequence ID" value="NC_006370.1"/>
</dbReference>
<reference evidence="4" key="1">
    <citation type="submission" date="2004-03" db="EMBL/GenBank/DDBJ databases">
        <title>Genome Analysis of Photobacterium profundum reveals the complexity of high pressure adaptations.</title>
        <authorList>
            <person name="Vezzi A."/>
            <person name="Campanaro S."/>
            <person name="D'Angelo M."/>
            <person name="Simonato F."/>
            <person name="Vitulo N."/>
            <person name="Lauro F."/>
            <person name="Cestaro A."/>
            <person name="Malacrida G."/>
            <person name="Simionati B."/>
            <person name="Cannata N."/>
            <person name="Bartlett D."/>
            <person name="Valle G."/>
        </authorList>
    </citation>
    <scope>NUCLEOTIDE SEQUENCE</scope>
    <source>
        <strain evidence="4">Ss9</strain>
    </source>
</reference>
<evidence type="ECO:0000313" key="3">
    <source>
        <dbReference type="EMBL" id="CAG20754.1"/>
    </source>
</evidence>
<dbReference type="STRING" id="298386.PBPRA2369"/>
<dbReference type="HOGENOM" id="CLU_036902_3_1_6"/>
<feature type="domain" description="Transposase IS116/IS110/IS902 C-terminal" evidence="2">
    <location>
        <begin position="212"/>
        <end position="288"/>
    </location>
</feature>
<dbReference type="Pfam" id="PF02371">
    <property type="entry name" value="Transposase_20"/>
    <property type="match status" value="1"/>
</dbReference>
<dbReference type="AlphaFoldDB" id="Q6LJN0"/>
<gene>
    <name evidence="4" type="primary">BLR6054</name>
    <name evidence="3" type="ordered locus">PBPRA2369</name>
    <name evidence="4" type="ordered locus">PBPRB0627</name>
</gene>
<dbReference type="EMBL" id="CR378670">
    <property type="protein sequence ID" value="CAG20754.1"/>
    <property type="molecule type" value="Genomic_DNA"/>
</dbReference>
<name>Q6LJN0_PHOPR</name>
<keyword evidence="5" id="KW-1185">Reference proteome</keyword>
<dbReference type="GO" id="GO:0006313">
    <property type="term" value="P:DNA transposition"/>
    <property type="evidence" value="ECO:0007669"/>
    <property type="project" value="InterPro"/>
</dbReference>
<dbReference type="InterPro" id="IPR002525">
    <property type="entry name" value="Transp_IS110-like_N"/>
</dbReference>
<dbReference type="NCBIfam" id="NF033542">
    <property type="entry name" value="transpos_IS110"/>
    <property type="match status" value="1"/>
</dbReference>
<evidence type="ECO:0000313" key="5">
    <source>
        <dbReference type="Proteomes" id="UP000000593"/>
    </source>
</evidence>
<dbReference type="GO" id="GO:0003677">
    <property type="term" value="F:DNA binding"/>
    <property type="evidence" value="ECO:0007669"/>
    <property type="project" value="InterPro"/>
</dbReference>
<proteinExistence type="predicted"/>
<dbReference type="PANTHER" id="PTHR33055">
    <property type="entry name" value="TRANSPOSASE FOR INSERTION SEQUENCE ELEMENT IS1111A"/>
    <property type="match status" value="1"/>
</dbReference>
<organism evidence="4 5">
    <name type="scientific">Photobacterium profundum (strain SS9)</name>
    <dbReference type="NCBI Taxonomy" id="298386"/>
    <lineage>
        <taxon>Bacteria</taxon>
        <taxon>Pseudomonadati</taxon>
        <taxon>Pseudomonadota</taxon>
        <taxon>Gammaproteobacteria</taxon>
        <taxon>Vibrionales</taxon>
        <taxon>Vibrionaceae</taxon>
        <taxon>Photobacterium</taxon>
    </lineage>
</organism>
<evidence type="ECO:0000259" key="1">
    <source>
        <dbReference type="Pfam" id="PF01548"/>
    </source>
</evidence>
<dbReference type="eggNOG" id="COG3547">
    <property type="taxonomic scope" value="Bacteria"/>
</dbReference>
<dbReference type="InterPro" id="IPR003346">
    <property type="entry name" value="Transposase_20"/>
</dbReference>
<dbReference type="EMBL" id="CR378677">
    <property type="protein sequence ID" value="CAG22500.1"/>
    <property type="molecule type" value="Genomic_DNA"/>
</dbReference>
<dbReference type="KEGG" id="ppr:PBPRA2369"/>
<feature type="domain" description="Transposase IS110-like N-terminal" evidence="1">
    <location>
        <begin position="6"/>
        <end position="146"/>
    </location>
</feature>